<feature type="compositionally biased region" description="Basic residues" evidence="1">
    <location>
        <begin position="464"/>
        <end position="481"/>
    </location>
</feature>
<dbReference type="AlphaFoldDB" id="A0A9W9P887"/>
<sequence length="481" mass="52517">MRVDLDQIEFYHGPSRRSPFTSAKSVTGGHAPTHVPRYFQQSFPTGSGFRPGRDEVLLGQPPPVTGSTHEWNIFDFEINNVYVSTPSEVAKDVGIPVAKDIPAACDIPVEFGSSALALPECMPLTDSAETNPCPAKLDHLDHVMRENDVPDAVTGAVADAMQMETSHLSGVPDVTVPIPAPAQADHVSSDSSMTSDSQKEIVKRKVSTAGSDILCPGDYENGTEPSQSSGLVENPCSRANDTPERTKDFGTSEEISTPLVPSAVPTVRSTSASYRVQRTSDSNIPVRHPSVAVVVPAPSPSWKQGVVRRSTRAAAVVCKKRLRSGRDICHRRDRTTTFHDTEQPQKRTKKRRLSIRPISNASDASIPVASHCAGAIQGVRGSALLTVESNPGLNPAYFFTFVPEPSPTRSRHDPAAIPRKKREYTSDENALLVRLKEKEAMSWSEITTYFPDRDTPSLQVHYSTKLRHKASSRSGKPRRRK</sequence>
<feature type="compositionally biased region" description="Basic and acidic residues" evidence="1">
    <location>
        <begin position="241"/>
        <end position="250"/>
    </location>
</feature>
<reference evidence="2" key="2">
    <citation type="journal article" date="2023" name="IMA Fungus">
        <title>Comparative genomic study of the Penicillium genus elucidates a diverse pangenome and 15 lateral gene transfer events.</title>
        <authorList>
            <person name="Petersen C."/>
            <person name="Sorensen T."/>
            <person name="Nielsen M.R."/>
            <person name="Sondergaard T.E."/>
            <person name="Sorensen J.L."/>
            <person name="Fitzpatrick D.A."/>
            <person name="Frisvad J.C."/>
            <person name="Nielsen K.L."/>
        </authorList>
    </citation>
    <scope>NUCLEOTIDE SEQUENCE</scope>
    <source>
        <strain evidence="2">IBT 19713</strain>
    </source>
</reference>
<keyword evidence="3" id="KW-1185">Reference proteome</keyword>
<evidence type="ECO:0000313" key="3">
    <source>
        <dbReference type="Proteomes" id="UP001150941"/>
    </source>
</evidence>
<reference evidence="2" key="1">
    <citation type="submission" date="2022-11" db="EMBL/GenBank/DDBJ databases">
        <authorList>
            <person name="Petersen C."/>
        </authorList>
    </citation>
    <scope>NUCLEOTIDE SEQUENCE</scope>
    <source>
        <strain evidence="2">IBT 19713</strain>
    </source>
</reference>
<dbReference type="EMBL" id="JAPQKS010000003">
    <property type="protein sequence ID" value="KAJ5238287.1"/>
    <property type="molecule type" value="Genomic_DNA"/>
</dbReference>
<protein>
    <recommendedName>
        <fullName evidence="4">Myb-like domain-containing protein</fullName>
    </recommendedName>
</protein>
<organism evidence="2 3">
    <name type="scientific">Penicillium chermesinum</name>
    <dbReference type="NCBI Taxonomy" id="63820"/>
    <lineage>
        <taxon>Eukaryota</taxon>
        <taxon>Fungi</taxon>
        <taxon>Dikarya</taxon>
        <taxon>Ascomycota</taxon>
        <taxon>Pezizomycotina</taxon>
        <taxon>Eurotiomycetes</taxon>
        <taxon>Eurotiomycetidae</taxon>
        <taxon>Eurotiales</taxon>
        <taxon>Aspergillaceae</taxon>
        <taxon>Penicillium</taxon>
    </lineage>
</organism>
<comment type="caution">
    <text evidence="2">The sequence shown here is derived from an EMBL/GenBank/DDBJ whole genome shotgun (WGS) entry which is preliminary data.</text>
</comment>
<evidence type="ECO:0000256" key="1">
    <source>
        <dbReference type="SAM" id="MobiDB-lite"/>
    </source>
</evidence>
<accession>A0A9W9P887</accession>
<feature type="region of interest" description="Disordered" evidence="1">
    <location>
        <begin position="16"/>
        <end position="44"/>
    </location>
</feature>
<evidence type="ECO:0008006" key="4">
    <source>
        <dbReference type="Google" id="ProtNLM"/>
    </source>
</evidence>
<gene>
    <name evidence="2" type="ORF">N7468_002906</name>
</gene>
<dbReference type="GeneID" id="83199506"/>
<evidence type="ECO:0000313" key="2">
    <source>
        <dbReference type="EMBL" id="KAJ5238287.1"/>
    </source>
</evidence>
<proteinExistence type="predicted"/>
<feature type="region of interest" description="Disordered" evidence="1">
    <location>
        <begin position="213"/>
        <end position="260"/>
    </location>
</feature>
<dbReference type="Proteomes" id="UP001150941">
    <property type="component" value="Unassembled WGS sequence"/>
</dbReference>
<dbReference type="OrthoDB" id="4369561at2759"/>
<name>A0A9W9P887_9EURO</name>
<feature type="region of interest" description="Disordered" evidence="1">
    <location>
        <begin position="451"/>
        <end position="481"/>
    </location>
</feature>
<dbReference type="RefSeq" id="XP_058331206.1">
    <property type="nucleotide sequence ID" value="XM_058472203.1"/>
</dbReference>